<proteinExistence type="inferred from homology"/>
<dbReference type="InterPro" id="IPR036864">
    <property type="entry name" value="Zn2-C6_fun-type_DNA-bd_sf"/>
</dbReference>
<organism evidence="7 8">
    <name type="scientific">Sarocladium strictum</name>
    <name type="common">Black bundle disease fungus</name>
    <name type="synonym">Acremonium strictum</name>
    <dbReference type="NCBI Taxonomy" id="5046"/>
    <lineage>
        <taxon>Eukaryota</taxon>
        <taxon>Fungi</taxon>
        <taxon>Dikarya</taxon>
        <taxon>Ascomycota</taxon>
        <taxon>Pezizomycotina</taxon>
        <taxon>Sordariomycetes</taxon>
        <taxon>Hypocreomycetidae</taxon>
        <taxon>Hypocreales</taxon>
        <taxon>Sarocladiaceae</taxon>
        <taxon>Sarocladium</taxon>
    </lineage>
</organism>
<dbReference type="PANTHER" id="PTHR42693:SF33">
    <property type="entry name" value="ARYLSULFATASE"/>
    <property type="match status" value="1"/>
</dbReference>
<gene>
    <name evidence="7" type="ORF">NLU13_4959</name>
</gene>
<dbReference type="Gene3D" id="3.30.1120.10">
    <property type="match status" value="1"/>
</dbReference>
<dbReference type="PROSITE" id="PS00149">
    <property type="entry name" value="SULFATASE_2"/>
    <property type="match status" value="1"/>
</dbReference>
<dbReference type="InterPro" id="IPR000917">
    <property type="entry name" value="Sulfatase_N"/>
</dbReference>
<keyword evidence="2" id="KW-0479">Metal-binding</keyword>
<feature type="domain" description="Zn(2)-C6 fungal-type" evidence="6">
    <location>
        <begin position="683"/>
        <end position="709"/>
    </location>
</feature>
<dbReference type="PROSITE" id="PS00463">
    <property type="entry name" value="ZN2_CY6_FUNGAL_1"/>
    <property type="match status" value="1"/>
</dbReference>
<keyword evidence="3" id="KW-0378">Hydrolase</keyword>
<dbReference type="Gene3D" id="4.10.240.10">
    <property type="entry name" value="Zn(2)-C6 fungal-type DNA-binding domain"/>
    <property type="match status" value="2"/>
</dbReference>
<dbReference type="SUPFAM" id="SSF53649">
    <property type="entry name" value="Alkaline phosphatase-like"/>
    <property type="match status" value="1"/>
</dbReference>
<sequence length="1378" mass="155090">MLNHHAAAACSPTRAMLLSGTDAHLGGLGVLIEYKNNEQGQKRYAGKAGYEGYLNHNVATMPEILADNGYFTAMSGKWHLGLRASQGPWARGFQKAFAMLPGCCNHFGWEPVQEQFPVGGRPIHAEDGTKVDIPANTSEDPTGFYSTDYYTDRMLDYLRGRTAEEKERPFFSFLPYTAPHWPLQCSKTTRDKYQGMYSDGPYALRERRLAKLVKLGIIDASVVPHKVETETQRVGEWDDLSVEEQRLSSRSMEAYAGMVDSIDQNVGKVVEYLKATGEYDNTFIVFMSDNGAEGAALEAVPVMGDNIRKAIHAHYDNSYENIGAWNSYTCKAISTDITDDRRLGPLWAQASTAPSRLFKCYPSQGGILVPCVIKPPTDTFKTNFTAGSFDRSFTTVMDFLPTFLDLAMVSMPPTMQKRQTGPLGTDVVLRNMTSFRGNDVHAIRGRSWMPYFSDGRKVEEDDEMWAIHSSSEPVGWELFARAALRKGPWKIVHIPEYYGGAGVGDEGWELFNVVQDPGETKDLADKHPEKLEELKLHWDEYVVDCGIVWGEVAETPGRAKEDAPEYWQDELDLQKCWMGAVGEIGRKVVVVETYDYNAAKTLLITCVLCLGVITYYYESPNIRQRIPLSLCVVPRPSCLFLFRSATDADKSMTSPASSPAVDEVQPIKSRRVVHRTTTGGRTCRSRKIKCDEIHPTCVQCFRASRECIWGVSREFRRRTPRRPNATACDVCKEKKLRCIGRSDETCERCASRGLECTRSTQAANDTIHRAELPFMPEQIQDTGVLDLLTDLPDAERVAELIDMYFRSVHHYGFLSFVHQFHFSQLLKRGKAPRESTLIMIASALRFTSELIPITLTQADAWADTAISTVLGNVYRGFGGIQLMTLLLAQHYDLNRGNFSSAWLLGANCTRMMQMMSLQTFDQAYSSNLTTGTTLSPLLVNEALRRTTWSTFYLDTITDGGRYGFHTVDETAFRLQLPCDNTLFLRNEQVSTKPLFFESQVPPNATNEANLDMSAYLLRTVAIRRRLLHFAFRASYREHSVERLSTELLGLEEYAESGIMNLPSRFHCTPENLFLYHDRLTTFILLHVLRHNIFIILGRAALQIYLRDPGSSDQVQRWRQKRIQHARPIATLLSEGSKANISFDPQLGVQAYVALEILLFEPYRLSRSDSTINPKSPDLTKAMSQLLNVIRSIGARSEFVRQLHVEAVHRLLRFDFSSLCNEQDFTAFQSEYHIVGQDAAEYDFSDFRWAKLERLRRGDKIAVAIGRDEGLLEYKEGTEPPSDFVAASPHLDAIDVQHGITVGSGITPVDFAANPIATDSSVDQVTANASFLTEQTFWGIGEAEGVLQAPDWSLLLAHLGHQTDQSGDPMSFWHHLDQL</sequence>
<dbReference type="InterPro" id="IPR007219">
    <property type="entry name" value="XnlR_reg_dom"/>
</dbReference>
<evidence type="ECO:0000256" key="2">
    <source>
        <dbReference type="ARBA" id="ARBA00022723"/>
    </source>
</evidence>
<dbReference type="InterPro" id="IPR001138">
    <property type="entry name" value="Zn2Cys6_DnaBD"/>
</dbReference>
<evidence type="ECO:0000259" key="6">
    <source>
        <dbReference type="PROSITE" id="PS50048"/>
    </source>
</evidence>
<keyword evidence="8" id="KW-1185">Reference proteome</keyword>
<keyword evidence="5" id="KW-0539">Nucleus</keyword>
<dbReference type="Gene3D" id="3.40.720.10">
    <property type="entry name" value="Alkaline Phosphatase, subunit A"/>
    <property type="match status" value="1"/>
</dbReference>
<evidence type="ECO:0000256" key="1">
    <source>
        <dbReference type="ARBA" id="ARBA00008779"/>
    </source>
</evidence>
<dbReference type="GO" id="GO:0003677">
    <property type="term" value="F:DNA binding"/>
    <property type="evidence" value="ECO:0007669"/>
    <property type="project" value="InterPro"/>
</dbReference>
<dbReference type="CDD" id="cd12148">
    <property type="entry name" value="fungal_TF_MHR"/>
    <property type="match status" value="1"/>
</dbReference>
<dbReference type="InterPro" id="IPR024607">
    <property type="entry name" value="Sulfatase_CS"/>
</dbReference>
<dbReference type="GO" id="GO:0004065">
    <property type="term" value="F:arylsulfatase activity"/>
    <property type="evidence" value="ECO:0007669"/>
    <property type="project" value="TreeGrafter"/>
</dbReference>
<dbReference type="SUPFAM" id="SSF57701">
    <property type="entry name" value="Zn2/Cys6 DNA-binding domain"/>
    <property type="match status" value="2"/>
</dbReference>
<accession>A0AA39GK73</accession>
<comment type="caution">
    <text evidence="7">The sequence shown here is derived from an EMBL/GenBank/DDBJ whole genome shotgun (WGS) entry which is preliminary data.</text>
</comment>
<comment type="similarity">
    <text evidence="1">Belongs to the sulfatase family.</text>
</comment>
<protein>
    <recommendedName>
        <fullName evidence="6">Zn(2)-C6 fungal-type domain-containing protein</fullName>
    </recommendedName>
</protein>
<reference evidence="7" key="1">
    <citation type="submission" date="2022-10" db="EMBL/GenBank/DDBJ databases">
        <title>Determination and structural analysis of whole genome sequence of Sarocladium strictum F4-1.</title>
        <authorList>
            <person name="Hu L."/>
            <person name="Jiang Y."/>
        </authorList>
    </citation>
    <scope>NUCLEOTIDE SEQUENCE</scope>
    <source>
        <strain evidence="7">F4-1</strain>
    </source>
</reference>
<dbReference type="GO" id="GO:0008270">
    <property type="term" value="F:zinc ion binding"/>
    <property type="evidence" value="ECO:0007669"/>
    <property type="project" value="InterPro"/>
</dbReference>
<name>A0AA39GK73_SARSR</name>
<dbReference type="SMART" id="SM00066">
    <property type="entry name" value="GAL4"/>
    <property type="match status" value="2"/>
</dbReference>
<dbReference type="Pfam" id="PF00172">
    <property type="entry name" value="Zn_clus"/>
    <property type="match status" value="1"/>
</dbReference>
<dbReference type="PANTHER" id="PTHR42693">
    <property type="entry name" value="ARYLSULFATASE FAMILY MEMBER"/>
    <property type="match status" value="1"/>
</dbReference>
<evidence type="ECO:0000313" key="8">
    <source>
        <dbReference type="Proteomes" id="UP001175261"/>
    </source>
</evidence>
<dbReference type="GO" id="GO:0000981">
    <property type="term" value="F:DNA-binding transcription factor activity, RNA polymerase II-specific"/>
    <property type="evidence" value="ECO:0007669"/>
    <property type="project" value="InterPro"/>
</dbReference>
<dbReference type="InterPro" id="IPR050738">
    <property type="entry name" value="Sulfatase"/>
</dbReference>
<evidence type="ECO:0000313" key="7">
    <source>
        <dbReference type="EMBL" id="KAK0388716.1"/>
    </source>
</evidence>
<evidence type="ECO:0000256" key="3">
    <source>
        <dbReference type="ARBA" id="ARBA00022801"/>
    </source>
</evidence>
<feature type="domain" description="Zn(2)-C6 fungal-type" evidence="6">
    <location>
        <begin position="727"/>
        <end position="758"/>
    </location>
</feature>
<dbReference type="PROSITE" id="PS50048">
    <property type="entry name" value="ZN2_CY6_FUNGAL_2"/>
    <property type="match status" value="2"/>
</dbReference>
<evidence type="ECO:0000256" key="5">
    <source>
        <dbReference type="ARBA" id="ARBA00023242"/>
    </source>
</evidence>
<dbReference type="InterPro" id="IPR017850">
    <property type="entry name" value="Alkaline_phosphatase_core_sf"/>
</dbReference>
<keyword evidence="4" id="KW-0106">Calcium</keyword>
<dbReference type="CDD" id="cd00067">
    <property type="entry name" value="GAL4"/>
    <property type="match status" value="2"/>
</dbReference>
<dbReference type="Pfam" id="PF04082">
    <property type="entry name" value="Fungal_trans"/>
    <property type="match status" value="1"/>
</dbReference>
<dbReference type="Proteomes" id="UP001175261">
    <property type="component" value="Unassembled WGS sequence"/>
</dbReference>
<dbReference type="EMBL" id="JAPDFR010000003">
    <property type="protein sequence ID" value="KAK0388716.1"/>
    <property type="molecule type" value="Genomic_DNA"/>
</dbReference>
<dbReference type="Pfam" id="PF00884">
    <property type="entry name" value="Sulfatase"/>
    <property type="match status" value="1"/>
</dbReference>
<evidence type="ECO:0000256" key="4">
    <source>
        <dbReference type="ARBA" id="ARBA00022837"/>
    </source>
</evidence>
<dbReference type="GO" id="GO:0006351">
    <property type="term" value="P:DNA-templated transcription"/>
    <property type="evidence" value="ECO:0007669"/>
    <property type="project" value="InterPro"/>
</dbReference>